<dbReference type="eggNOG" id="ENOG502SQ2F">
    <property type="taxonomic scope" value="Eukaryota"/>
</dbReference>
<dbReference type="Proteomes" id="UP000005238">
    <property type="component" value="Unassembled WGS sequence"/>
</dbReference>
<dbReference type="VEuPathDB" id="FungiDB:KRP23_6245"/>
<dbReference type="GO" id="GO:0009725">
    <property type="term" value="P:response to hormone"/>
    <property type="evidence" value="ECO:0007669"/>
    <property type="project" value="InterPro"/>
</dbReference>
<reference evidence="2" key="1">
    <citation type="journal article" date="2006" name="Science">
        <title>Phytophthora genome sequences uncover evolutionary origins and mechanisms of pathogenesis.</title>
        <authorList>
            <person name="Tyler B.M."/>
            <person name="Tripathy S."/>
            <person name="Zhang X."/>
            <person name="Dehal P."/>
            <person name="Jiang R.H."/>
            <person name="Aerts A."/>
            <person name="Arredondo F.D."/>
            <person name="Baxter L."/>
            <person name="Bensasson D."/>
            <person name="Beynon J.L."/>
            <person name="Chapman J."/>
            <person name="Damasceno C.M."/>
            <person name="Dorrance A.E."/>
            <person name="Dou D."/>
            <person name="Dickerman A.W."/>
            <person name="Dubchak I.L."/>
            <person name="Garbelotto M."/>
            <person name="Gijzen M."/>
            <person name="Gordon S.G."/>
            <person name="Govers F."/>
            <person name="Grunwald N.J."/>
            <person name="Huang W."/>
            <person name="Ivors K.L."/>
            <person name="Jones R.W."/>
            <person name="Kamoun S."/>
            <person name="Krampis K."/>
            <person name="Lamour K.H."/>
            <person name="Lee M.K."/>
            <person name="McDonald W.H."/>
            <person name="Medina M."/>
            <person name="Meijer H.J."/>
            <person name="Nordberg E.K."/>
            <person name="Maclean D.J."/>
            <person name="Ospina-Giraldo M.D."/>
            <person name="Morris P.F."/>
            <person name="Phuntumart V."/>
            <person name="Putnam N.H."/>
            <person name="Rash S."/>
            <person name="Rose J.K."/>
            <person name="Sakihama Y."/>
            <person name="Salamov A.A."/>
            <person name="Savidor A."/>
            <person name="Scheuring C.F."/>
            <person name="Smith B.M."/>
            <person name="Sobral B.W."/>
            <person name="Terry A."/>
            <person name="Torto-Alalibo T.A."/>
            <person name="Win J."/>
            <person name="Xu Z."/>
            <person name="Zhang H."/>
            <person name="Grigoriev I.V."/>
            <person name="Rokhsar D.S."/>
            <person name="Boore J.L."/>
        </authorList>
    </citation>
    <scope>NUCLEOTIDE SEQUENCE [LARGE SCALE GENOMIC DNA]</scope>
    <source>
        <strain evidence="2">Pr102</strain>
    </source>
</reference>
<dbReference type="STRING" id="164328.H3HBF2"/>
<dbReference type="EMBL" id="DS566009">
    <property type="status" value="NOT_ANNOTATED_CDS"/>
    <property type="molecule type" value="Genomic_DNA"/>
</dbReference>
<dbReference type="HOGENOM" id="CLU_154922_0_0_1"/>
<keyword evidence="2" id="KW-1185">Reference proteome</keyword>
<dbReference type="GO" id="GO:0005634">
    <property type="term" value="C:nucleus"/>
    <property type="evidence" value="ECO:0007669"/>
    <property type="project" value="InterPro"/>
</dbReference>
<reference evidence="1" key="2">
    <citation type="submission" date="2015-06" db="UniProtKB">
        <authorList>
            <consortium name="EnsemblProtists"/>
        </authorList>
    </citation>
    <scope>IDENTIFICATION</scope>
    <source>
        <strain evidence="1">Pr102</strain>
    </source>
</reference>
<evidence type="ECO:0008006" key="3">
    <source>
        <dbReference type="Google" id="ProtNLM"/>
    </source>
</evidence>
<name>H3HBF2_PHYRM</name>
<accession>H3HBF2</accession>
<protein>
    <recommendedName>
        <fullName evidence="3">Bromo domain-containing protein</fullName>
    </recommendedName>
</protein>
<dbReference type="InParanoid" id="H3HBF2"/>
<evidence type="ECO:0000313" key="2">
    <source>
        <dbReference type="Proteomes" id="UP000005238"/>
    </source>
</evidence>
<dbReference type="GO" id="GO:0006355">
    <property type="term" value="P:regulation of DNA-templated transcription"/>
    <property type="evidence" value="ECO:0007669"/>
    <property type="project" value="InterPro"/>
</dbReference>
<dbReference type="GO" id="GO:0003677">
    <property type="term" value="F:DNA binding"/>
    <property type="evidence" value="ECO:0007669"/>
    <property type="project" value="InterPro"/>
</dbReference>
<organism evidence="1 2">
    <name type="scientific">Phytophthora ramorum</name>
    <name type="common">Sudden oak death agent</name>
    <dbReference type="NCBI Taxonomy" id="164328"/>
    <lineage>
        <taxon>Eukaryota</taxon>
        <taxon>Sar</taxon>
        <taxon>Stramenopiles</taxon>
        <taxon>Oomycota</taxon>
        <taxon>Peronosporomycetes</taxon>
        <taxon>Peronosporales</taxon>
        <taxon>Peronosporaceae</taxon>
        <taxon>Phytophthora</taxon>
    </lineage>
</organism>
<dbReference type="AlphaFoldDB" id="H3HBF2"/>
<dbReference type="VEuPathDB" id="FungiDB:KRP22_5624"/>
<sequence>ASKLEYKNAVEFMTDLRLMRDNCQLFCEGRFPTLPPLAHNLNSSTLSPEKKDAIKQDELDGGKTELPARSIMAILRLENRLPEYIVDISRYAWAVNRTWHCGEHFRMLFRNPQGYPGEYYGGVTAGSLPFDDHGMLPWEALRITWDEDDGSDDNRINPWEAEFPRGGNRA</sequence>
<evidence type="ECO:0000313" key="1">
    <source>
        <dbReference type="EnsemblProtists" id="Phyra94094"/>
    </source>
</evidence>
<dbReference type="OMA" id="ISRYAWA"/>
<proteinExistence type="predicted"/>
<dbReference type="EnsemblProtists" id="Phyra94094">
    <property type="protein sequence ID" value="Phyra94094"/>
    <property type="gene ID" value="Phyra94094"/>
</dbReference>